<evidence type="ECO:0000256" key="1">
    <source>
        <dbReference type="SAM" id="SignalP"/>
    </source>
</evidence>
<evidence type="ECO:0000313" key="2">
    <source>
        <dbReference type="EMBL" id="MBB4005560.1"/>
    </source>
</evidence>
<feature type="chain" id="PRO_5031021260" evidence="1">
    <location>
        <begin position="23"/>
        <end position="76"/>
    </location>
</feature>
<proteinExistence type="predicted"/>
<dbReference type="Proteomes" id="UP000588647">
    <property type="component" value="Unassembled WGS sequence"/>
</dbReference>
<dbReference type="AlphaFoldDB" id="A0A7W6HHW2"/>
<protein>
    <submittedName>
        <fullName evidence="2">Uncharacterized protein</fullName>
    </submittedName>
</protein>
<dbReference type="EMBL" id="JACIEM010000007">
    <property type="protein sequence ID" value="MBB4005560.1"/>
    <property type="molecule type" value="Genomic_DNA"/>
</dbReference>
<keyword evidence="1" id="KW-0732">Signal</keyword>
<accession>A0A7W6HHW2</accession>
<organism evidence="2 3">
    <name type="scientific">Aurantimonas endophytica</name>
    <dbReference type="NCBI Taxonomy" id="1522175"/>
    <lineage>
        <taxon>Bacteria</taxon>
        <taxon>Pseudomonadati</taxon>
        <taxon>Pseudomonadota</taxon>
        <taxon>Alphaproteobacteria</taxon>
        <taxon>Hyphomicrobiales</taxon>
        <taxon>Aurantimonadaceae</taxon>
        <taxon>Aurantimonas</taxon>
    </lineage>
</organism>
<feature type="signal peptide" evidence="1">
    <location>
        <begin position="1"/>
        <end position="22"/>
    </location>
</feature>
<comment type="caution">
    <text evidence="2">The sequence shown here is derived from an EMBL/GenBank/DDBJ whole genome shotgun (WGS) entry which is preliminary data.</text>
</comment>
<evidence type="ECO:0000313" key="3">
    <source>
        <dbReference type="Proteomes" id="UP000588647"/>
    </source>
</evidence>
<gene>
    <name evidence="2" type="ORF">GGR03_004662</name>
</gene>
<sequence length="76" mass="8000">MSFPRFLAPVLAVCLVALDATAQPSRERLTVPTSNGGTLIEGFGSCMEPTCPVVLILSGSRGFGAAVYDELGHTFR</sequence>
<keyword evidence="3" id="KW-1185">Reference proteome</keyword>
<name>A0A7W6HHW2_9HYPH</name>
<reference evidence="2 3" key="1">
    <citation type="submission" date="2020-08" db="EMBL/GenBank/DDBJ databases">
        <title>Genomic Encyclopedia of Type Strains, Phase IV (KMG-IV): sequencing the most valuable type-strain genomes for metagenomic binning, comparative biology and taxonomic classification.</title>
        <authorList>
            <person name="Goeker M."/>
        </authorList>
    </citation>
    <scope>NUCLEOTIDE SEQUENCE [LARGE SCALE GENOMIC DNA]</scope>
    <source>
        <strain evidence="2 3">DSM 103570</strain>
    </source>
</reference>